<keyword evidence="6" id="KW-1133">Transmembrane helix</keyword>
<keyword evidence="11" id="KW-1185">Reference proteome</keyword>
<dbReference type="InterPro" id="IPR007512">
    <property type="entry name" value="Mic10"/>
</dbReference>
<dbReference type="EMBL" id="JALJOU010000056">
    <property type="protein sequence ID" value="KAK9827646.1"/>
    <property type="molecule type" value="Genomic_DNA"/>
</dbReference>
<reference evidence="10 11" key="1">
    <citation type="journal article" date="2024" name="Nat. Commun.">
        <title>Phylogenomics reveals the evolutionary origins of lichenization in chlorophyte algae.</title>
        <authorList>
            <person name="Puginier C."/>
            <person name="Libourel C."/>
            <person name="Otte J."/>
            <person name="Skaloud P."/>
            <person name="Haon M."/>
            <person name="Grisel S."/>
            <person name="Petersen M."/>
            <person name="Berrin J.G."/>
            <person name="Delaux P.M."/>
            <person name="Dal Grande F."/>
            <person name="Keller J."/>
        </authorList>
    </citation>
    <scope>NUCLEOTIDE SEQUENCE [LARGE SCALE GENOMIC DNA]</scope>
    <source>
        <strain evidence="10 11">SAG 245.80</strain>
    </source>
</reference>
<comment type="caution">
    <text evidence="10">The sequence shown here is derived from an EMBL/GenBank/DDBJ whole genome shotgun (WGS) entry which is preliminary data.</text>
</comment>
<feature type="region of interest" description="Disordered" evidence="9">
    <location>
        <begin position="95"/>
        <end position="128"/>
    </location>
</feature>
<evidence type="ECO:0000313" key="10">
    <source>
        <dbReference type="EMBL" id="KAK9827646.1"/>
    </source>
</evidence>
<evidence type="ECO:0000313" key="11">
    <source>
        <dbReference type="Proteomes" id="UP001445335"/>
    </source>
</evidence>
<evidence type="ECO:0000256" key="4">
    <source>
        <dbReference type="ARBA" id="ARBA00022692"/>
    </source>
</evidence>
<evidence type="ECO:0000256" key="1">
    <source>
        <dbReference type="ARBA" id="ARBA00002689"/>
    </source>
</evidence>
<evidence type="ECO:0000256" key="6">
    <source>
        <dbReference type="ARBA" id="ARBA00022989"/>
    </source>
</evidence>
<keyword evidence="4" id="KW-0812">Transmembrane</keyword>
<keyword evidence="5" id="KW-0999">Mitochondrion inner membrane</keyword>
<protein>
    <submittedName>
        <fullName evidence="10">Uncharacterized protein</fullName>
    </submittedName>
</protein>
<dbReference type="GO" id="GO:0061617">
    <property type="term" value="C:MICOS complex"/>
    <property type="evidence" value="ECO:0007669"/>
    <property type="project" value="InterPro"/>
</dbReference>
<evidence type="ECO:0000256" key="9">
    <source>
        <dbReference type="SAM" id="MobiDB-lite"/>
    </source>
</evidence>
<name>A0AAW1R2J4_9CHLO</name>
<dbReference type="AlphaFoldDB" id="A0AAW1R2J4"/>
<sequence length="205" mass="21168">MKRTQELSMVWASSVAMLRQFQRRGLPPSGSGQAMQAPAIALGAVLAAQRMKARMRLLLERGATQAAGRGLGGGDSSGQWTRFVFNKDALLDEEGARPEGGAAGAANSVSLRGPRASPGGPAPGSDAAHEAAIFGTAPHGHAELQSSPARIAGLLLFRSGTSRAAATTLGVGFGAGSAYADCQKELHNILGVRKEPEEVVNVEER</sequence>
<keyword evidence="8" id="KW-0472">Membrane</keyword>
<evidence type="ECO:0000256" key="5">
    <source>
        <dbReference type="ARBA" id="ARBA00022792"/>
    </source>
</evidence>
<dbReference type="Proteomes" id="UP001445335">
    <property type="component" value="Unassembled WGS sequence"/>
</dbReference>
<keyword evidence="7" id="KW-0496">Mitochondrion</keyword>
<evidence type="ECO:0000256" key="7">
    <source>
        <dbReference type="ARBA" id="ARBA00023128"/>
    </source>
</evidence>
<comment type="similarity">
    <text evidence="3">Belongs to the MICOS complex subunit Mic10 family.</text>
</comment>
<accession>A0AAW1R2J4</accession>
<evidence type="ECO:0000256" key="3">
    <source>
        <dbReference type="ARBA" id="ARBA00006792"/>
    </source>
</evidence>
<gene>
    <name evidence="10" type="ORF">WJX81_003238</name>
</gene>
<dbReference type="Pfam" id="PF04418">
    <property type="entry name" value="DUF543"/>
    <property type="match status" value="1"/>
</dbReference>
<feature type="compositionally biased region" description="Low complexity" evidence="9">
    <location>
        <begin position="112"/>
        <end position="126"/>
    </location>
</feature>
<proteinExistence type="inferred from homology"/>
<comment type="function">
    <text evidence="1">Component of the MICOS complex, a large protein complex of the mitochondrial inner membrane that plays crucial roles in the maintenance of crista junctions, inner membrane architecture, and formation of contact sites to the outer membrane.</text>
</comment>
<comment type="subcellular location">
    <subcellularLocation>
        <location evidence="2">Mitochondrion inner membrane</location>
    </subcellularLocation>
</comment>
<organism evidence="10 11">
    <name type="scientific">Elliptochloris bilobata</name>
    <dbReference type="NCBI Taxonomy" id="381761"/>
    <lineage>
        <taxon>Eukaryota</taxon>
        <taxon>Viridiplantae</taxon>
        <taxon>Chlorophyta</taxon>
        <taxon>core chlorophytes</taxon>
        <taxon>Trebouxiophyceae</taxon>
        <taxon>Trebouxiophyceae incertae sedis</taxon>
        <taxon>Elliptochloris clade</taxon>
        <taxon>Elliptochloris</taxon>
    </lineage>
</organism>
<evidence type="ECO:0000256" key="2">
    <source>
        <dbReference type="ARBA" id="ARBA00004273"/>
    </source>
</evidence>
<evidence type="ECO:0000256" key="8">
    <source>
        <dbReference type="ARBA" id="ARBA00023136"/>
    </source>
</evidence>